<organism evidence="3 4">
    <name type="scientific">Catellatospora methionotrophica</name>
    <dbReference type="NCBI Taxonomy" id="121620"/>
    <lineage>
        <taxon>Bacteria</taxon>
        <taxon>Bacillati</taxon>
        <taxon>Actinomycetota</taxon>
        <taxon>Actinomycetes</taxon>
        <taxon>Micromonosporales</taxon>
        <taxon>Micromonosporaceae</taxon>
        <taxon>Catellatospora</taxon>
    </lineage>
</organism>
<evidence type="ECO:0000256" key="1">
    <source>
        <dbReference type="ARBA" id="ARBA00006479"/>
    </source>
</evidence>
<evidence type="ECO:0000313" key="4">
    <source>
        <dbReference type="Proteomes" id="UP000660339"/>
    </source>
</evidence>
<dbReference type="PANTHER" id="PTHR18964:SF149">
    <property type="entry name" value="BIFUNCTIONAL UDP-N-ACETYLGLUCOSAMINE 2-EPIMERASE_N-ACETYLMANNOSAMINE KINASE"/>
    <property type="match status" value="1"/>
</dbReference>
<proteinExistence type="inferred from homology"/>
<dbReference type="SUPFAM" id="SSF46785">
    <property type="entry name" value="Winged helix' DNA-binding domain"/>
    <property type="match status" value="1"/>
</dbReference>
<dbReference type="InterPro" id="IPR005471">
    <property type="entry name" value="Tscrpt_reg_IclR_N"/>
</dbReference>
<dbReference type="Gene3D" id="1.10.10.10">
    <property type="entry name" value="Winged helix-like DNA-binding domain superfamily/Winged helix DNA-binding domain"/>
    <property type="match status" value="1"/>
</dbReference>
<comment type="caution">
    <text evidence="3">The sequence shown here is derived from an EMBL/GenBank/DDBJ whole genome shotgun (WGS) entry which is preliminary data.</text>
</comment>
<dbReference type="GO" id="GO:0003677">
    <property type="term" value="F:DNA binding"/>
    <property type="evidence" value="ECO:0007669"/>
    <property type="project" value="InterPro"/>
</dbReference>
<evidence type="ECO:0000313" key="3">
    <source>
        <dbReference type="EMBL" id="GIG12517.1"/>
    </source>
</evidence>
<dbReference type="InterPro" id="IPR036390">
    <property type="entry name" value="WH_DNA-bd_sf"/>
</dbReference>
<dbReference type="InterPro" id="IPR036388">
    <property type="entry name" value="WH-like_DNA-bd_sf"/>
</dbReference>
<dbReference type="InterPro" id="IPR000600">
    <property type="entry name" value="ROK"/>
</dbReference>
<protein>
    <submittedName>
        <fullName evidence="3">Transcriptional regulator</fullName>
    </submittedName>
</protein>
<dbReference type="AlphaFoldDB" id="A0A8J3L5J2"/>
<evidence type="ECO:0000259" key="2">
    <source>
        <dbReference type="Pfam" id="PF09339"/>
    </source>
</evidence>
<reference evidence="3" key="1">
    <citation type="submission" date="2021-01" db="EMBL/GenBank/DDBJ databases">
        <title>Whole genome shotgun sequence of Catellatospora methionotrophica NBRC 14553.</title>
        <authorList>
            <person name="Komaki H."/>
            <person name="Tamura T."/>
        </authorList>
    </citation>
    <scope>NUCLEOTIDE SEQUENCE</scope>
    <source>
        <strain evidence="3">NBRC 14553</strain>
    </source>
</reference>
<dbReference type="Gene3D" id="3.30.420.40">
    <property type="match status" value="4"/>
</dbReference>
<dbReference type="Proteomes" id="UP000660339">
    <property type="component" value="Unassembled WGS sequence"/>
</dbReference>
<dbReference type="InterPro" id="IPR043129">
    <property type="entry name" value="ATPase_NBD"/>
</dbReference>
<dbReference type="Pfam" id="PF00480">
    <property type="entry name" value="ROK"/>
    <property type="match status" value="2"/>
</dbReference>
<dbReference type="Pfam" id="PF09339">
    <property type="entry name" value="HTH_IclR"/>
    <property type="match status" value="1"/>
</dbReference>
<accession>A0A8J3L5J2</accession>
<comment type="similarity">
    <text evidence="1">Belongs to the ROK (NagC/XylR) family.</text>
</comment>
<dbReference type="EMBL" id="BONJ01000001">
    <property type="protein sequence ID" value="GIG12517.1"/>
    <property type="molecule type" value="Genomic_DNA"/>
</dbReference>
<keyword evidence="4" id="KW-1185">Reference proteome</keyword>
<name>A0A8J3L5J2_9ACTN</name>
<dbReference type="PANTHER" id="PTHR18964">
    <property type="entry name" value="ROK (REPRESSOR, ORF, KINASE) FAMILY"/>
    <property type="match status" value="1"/>
</dbReference>
<dbReference type="SUPFAM" id="SSF53067">
    <property type="entry name" value="Actin-like ATPase domain"/>
    <property type="match status" value="1"/>
</dbReference>
<sequence>MAEQLAGGDLSRLRQLNALAVVRVLRGRSALTLTELSRETGLSRPSTQDVVSQLQHQGWLEEVRPEPGVMGRPARRYRFRSDAGWVLGVDVGGHTVRVLAADLDGDVGHAVRVAVAITAGRAERLAAVDAAVAECLAGAGLTGADIWAATVGTSGLVDAAGQVVLSVAYPQWTGVRLAKHVERLVGGAVLVDNDSRLAALAETWRGVARDAAHVVYLLAGLRTGAGLIVDGRLHRGFGRAAGEIGALPELGWIRAPELLRGWTGVPAGTDPDDVAGLVFAAAREGDRTAAAVVGRYARELALGAAALVLALDPQLVVLGGGFSRSADVLLGPLRREIEQRCVRLPEIVASTLGDDAVALGAVKLSLDHLREHLFDPRTGLASPVPPARRLIA</sequence>
<feature type="domain" description="HTH iclR-type" evidence="2">
    <location>
        <begin position="17"/>
        <end position="62"/>
    </location>
</feature>
<gene>
    <name evidence="3" type="ORF">Cme02nite_08490</name>
</gene>
<dbReference type="GO" id="GO:0006355">
    <property type="term" value="P:regulation of DNA-templated transcription"/>
    <property type="evidence" value="ECO:0007669"/>
    <property type="project" value="InterPro"/>
</dbReference>